<evidence type="ECO:0000313" key="2">
    <source>
        <dbReference type="EMBL" id="KXG23404.1"/>
    </source>
</evidence>
<evidence type="ECO:0000313" key="3">
    <source>
        <dbReference type="Proteomes" id="UP000000768"/>
    </source>
</evidence>
<reference evidence="2" key="2">
    <citation type="submission" date="2017-02" db="EMBL/GenBank/DDBJ databases">
        <title>WGS assembly of Sorghum bicolor.</title>
        <authorList>
            <person name="Paterson A."/>
            <person name="Mullet J."/>
            <person name="Bowers J."/>
            <person name="Bruggmann R."/>
            <person name="Dubchak I."/>
            <person name="Grimwood J."/>
            <person name="Gundlach H."/>
            <person name="Haberer G."/>
            <person name="Hellsten U."/>
            <person name="Mitros T."/>
            <person name="Poliakov A."/>
            <person name="Schmutz J."/>
            <person name="Spannagl M."/>
            <person name="Tang H."/>
            <person name="Wang X."/>
            <person name="Wicker T."/>
            <person name="Bharti A."/>
            <person name="Chapman J."/>
            <person name="Feltus F."/>
            <person name="Gowik U."/>
            <person name="Grigoriev I."/>
            <person name="Lyons E."/>
            <person name="Maher C."/>
            <person name="Martis M."/>
            <person name="Narechania A."/>
            <person name="Otillar R."/>
            <person name="Penning B."/>
            <person name="Salamov A."/>
            <person name="Wang Y."/>
            <person name="Zhang L."/>
            <person name="Carpita N."/>
            <person name="Freeling M."/>
            <person name="Gingle A."/>
            <person name="Hash C."/>
            <person name="Keller B."/>
            <person name="Klein P."/>
            <person name="Kresovich S."/>
            <person name="Mccann M."/>
            <person name="Ming R."/>
            <person name="Peterson D."/>
            <person name="Rahman M."/>
            <person name="Ware D."/>
            <person name="Westhoff P."/>
            <person name="Mayer K."/>
            <person name="Messing J."/>
            <person name="Sims D."/>
            <person name="Jenkins J."/>
            <person name="Shu S."/>
            <person name="Rokhsar D."/>
        </authorList>
    </citation>
    <scope>NUCLEOTIDE SEQUENCE</scope>
</reference>
<dbReference type="AlphaFoldDB" id="A0A1B6PCE9"/>
<reference evidence="2 3" key="1">
    <citation type="journal article" date="2009" name="Nature">
        <title>The Sorghum bicolor genome and the diversification of grasses.</title>
        <authorList>
            <person name="Paterson A.H."/>
            <person name="Bowers J.E."/>
            <person name="Bruggmann R."/>
            <person name="Dubchak I."/>
            <person name="Grimwood J."/>
            <person name="Gundlach H."/>
            <person name="Haberer G."/>
            <person name="Hellsten U."/>
            <person name="Mitros T."/>
            <person name="Poliakov A."/>
            <person name="Schmutz J."/>
            <person name="Spannagl M."/>
            <person name="Tang H."/>
            <person name="Wang X."/>
            <person name="Wicker T."/>
            <person name="Bharti A.K."/>
            <person name="Chapman J."/>
            <person name="Feltus F.A."/>
            <person name="Gowik U."/>
            <person name="Grigoriev I.V."/>
            <person name="Lyons E."/>
            <person name="Maher C.A."/>
            <person name="Martis M."/>
            <person name="Narechania A."/>
            <person name="Otillar R.P."/>
            <person name="Penning B.W."/>
            <person name="Salamov A.A."/>
            <person name="Wang Y."/>
            <person name="Zhang L."/>
            <person name="Carpita N.C."/>
            <person name="Freeling M."/>
            <person name="Gingle A.R."/>
            <person name="Hash C.T."/>
            <person name="Keller B."/>
            <person name="Klein P."/>
            <person name="Kresovich S."/>
            <person name="McCann M.C."/>
            <person name="Ming R."/>
            <person name="Peterson D.G."/>
            <person name="Mehboob-ur-Rahman"/>
            <person name="Ware D."/>
            <person name="Westhoff P."/>
            <person name="Mayer K.F."/>
            <person name="Messing J."/>
            <person name="Rokhsar D.S."/>
        </authorList>
    </citation>
    <scope>NUCLEOTIDE SEQUENCE [LARGE SCALE GENOMIC DNA]</scope>
    <source>
        <strain evidence="3">cv. BTx623</strain>
    </source>
</reference>
<keyword evidence="3" id="KW-1185">Reference proteome</keyword>
<dbReference type="Gramene" id="KXG23403">
    <property type="protein sequence ID" value="KXG23403"/>
    <property type="gene ID" value="SORBI_3008G091100"/>
</dbReference>
<gene>
    <name evidence="2" type="ORF">SORBI_3008G091100</name>
</gene>
<dbReference type="InParanoid" id="A0A1B6PCE9"/>
<dbReference type="EMBL" id="CM000767">
    <property type="protein sequence ID" value="KXG23403.1"/>
    <property type="molecule type" value="Genomic_DNA"/>
</dbReference>
<organism evidence="2 3">
    <name type="scientific">Sorghum bicolor</name>
    <name type="common">Sorghum</name>
    <name type="synonym">Sorghum vulgare</name>
    <dbReference type="NCBI Taxonomy" id="4558"/>
    <lineage>
        <taxon>Eukaryota</taxon>
        <taxon>Viridiplantae</taxon>
        <taxon>Streptophyta</taxon>
        <taxon>Embryophyta</taxon>
        <taxon>Tracheophyta</taxon>
        <taxon>Spermatophyta</taxon>
        <taxon>Magnoliopsida</taxon>
        <taxon>Liliopsida</taxon>
        <taxon>Poales</taxon>
        <taxon>Poaceae</taxon>
        <taxon>PACMAD clade</taxon>
        <taxon>Panicoideae</taxon>
        <taxon>Andropogonodae</taxon>
        <taxon>Andropogoneae</taxon>
        <taxon>Sorghinae</taxon>
        <taxon>Sorghum</taxon>
    </lineage>
</organism>
<reference evidence="3" key="3">
    <citation type="journal article" date="2018" name="Plant J.">
        <title>The Sorghum bicolor reference genome: improved assembly, gene annotations, a transcriptome atlas, and signatures of genome organization.</title>
        <authorList>
            <person name="McCormick R.F."/>
            <person name="Truong S.K."/>
            <person name="Sreedasyam A."/>
            <person name="Jenkins J."/>
            <person name="Shu S."/>
            <person name="Sims D."/>
            <person name="Kennedy M."/>
            <person name="Amirebrahimi M."/>
            <person name="Weers B.D."/>
            <person name="McKinley B."/>
            <person name="Mattison A."/>
            <person name="Morishige D.T."/>
            <person name="Grimwood J."/>
            <person name="Schmutz J."/>
            <person name="Mullet J.E."/>
        </authorList>
    </citation>
    <scope>NUCLEOTIDE SEQUENCE [LARGE SCALE GENOMIC DNA]</scope>
    <source>
        <strain evidence="3">cv. BTx623</strain>
    </source>
</reference>
<evidence type="ECO:0000256" key="1">
    <source>
        <dbReference type="SAM" id="MobiDB-lite"/>
    </source>
</evidence>
<dbReference type="Gramene" id="KXG23404">
    <property type="protein sequence ID" value="KXG23404"/>
    <property type="gene ID" value="SORBI_3008G091100"/>
</dbReference>
<name>A0A1B6PCE9_SORBI</name>
<accession>A0A1B6PCE9</accession>
<proteinExistence type="predicted"/>
<feature type="region of interest" description="Disordered" evidence="1">
    <location>
        <begin position="1"/>
        <end position="38"/>
    </location>
</feature>
<sequence>MRIGVPSKTVVRRSGGVADLRSVPSRHLRRRPPDDGGLEGISCDVDADILTVVYLYELGILSSRNVRSDLLRSVVVIGLVPLVASTRLSDGKTVFSCPEA</sequence>
<protein>
    <submittedName>
        <fullName evidence="2">Uncharacterized protein</fullName>
    </submittedName>
</protein>
<dbReference type="EMBL" id="CM000767">
    <property type="protein sequence ID" value="KXG23404.1"/>
    <property type="molecule type" value="Genomic_DNA"/>
</dbReference>
<dbReference type="Proteomes" id="UP000000768">
    <property type="component" value="Chromosome 8"/>
</dbReference>